<dbReference type="EMBL" id="AHKC01022395">
    <property type="protein sequence ID" value="EKF26070.1"/>
    <property type="molecule type" value="Genomic_DNA"/>
</dbReference>
<name>K2MG24_TRYCR</name>
<evidence type="ECO:0000313" key="3">
    <source>
        <dbReference type="Proteomes" id="UP000007350"/>
    </source>
</evidence>
<keyword evidence="3" id="KW-1185">Reference proteome</keyword>
<accession>K2MG24</accession>
<dbReference type="OrthoDB" id="246884at2759"/>
<protein>
    <submittedName>
        <fullName evidence="2">Uncharacterized protein</fullName>
    </submittedName>
</protein>
<proteinExistence type="predicted"/>
<comment type="caution">
    <text evidence="2">The sequence shown here is derived from an EMBL/GenBank/DDBJ whole genome shotgun (WGS) entry which is preliminary data.</text>
</comment>
<dbReference type="Proteomes" id="UP000007350">
    <property type="component" value="Unassembled WGS sequence"/>
</dbReference>
<evidence type="ECO:0000256" key="1">
    <source>
        <dbReference type="SAM" id="MobiDB-lite"/>
    </source>
</evidence>
<dbReference type="AlphaFoldDB" id="K2MG24"/>
<reference evidence="2 3" key="1">
    <citation type="journal article" date="2012" name="BMC Genomics">
        <title>Comparative genomic analysis of human infective Trypanosoma cruzi lineages with the bat-restricted subspecies T. cruzi marinkellei.</title>
        <authorList>
            <person name="Franzen O."/>
            <person name="Talavera-Lopez C."/>
            <person name="Ochaya S."/>
            <person name="Butler C.E."/>
            <person name="Messenger L.A."/>
            <person name="Lewis M.D."/>
            <person name="Llewellyn M.S."/>
            <person name="Marinkelle C.J."/>
            <person name="Tyler K.M."/>
            <person name="Miles M.A."/>
            <person name="Andersson B."/>
        </authorList>
    </citation>
    <scope>NUCLEOTIDE SEQUENCE [LARGE SCALE GENOMIC DNA]</scope>
    <source>
        <strain evidence="2 3">B7</strain>
    </source>
</reference>
<feature type="compositionally biased region" description="Basic and acidic residues" evidence="1">
    <location>
        <begin position="91"/>
        <end position="111"/>
    </location>
</feature>
<sequence length="312" mass="34992">MASRSEAVQPSSSLDEQLLQLLQQQVAIEECLSSQRALMQRITEGFSVLREWASRHAHHDLTLHDLLVLEAYGGGNLCHSAAAAPAPPPQEVEKEGNEGASHRREYGHGRTNDMAIPIPHDDRNENGNVHHPTSGNLERWQQRQQLQEAKRAYRSFIRARVLDEECTAPDNPVQFHALSADSFYLLLPQLTEMLTELLGIAPGAARVQQQQQQPLSSLLSLSISTSFTSLTDWCASLARVLRFLELGLKHFPEVLENSPLRPCLVQNLLQLQEVGNDQSHAREEAVLQLCQRAEKLCAHLHRLPLDGSHKYE</sequence>
<organism evidence="2 3">
    <name type="scientific">Trypanosoma cruzi marinkellei</name>
    <dbReference type="NCBI Taxonomy" id="85056"/>
    <lineage>
        <taxon>Eukaryota</taxon>
        <taxon>Discoba</taxon>
        <taxon>Euglenozoa</taxon>
        <taxon>Kinetoplastea</taxon>
        <taxon>Metakinetoplastina</taxon>
        <taxon>Trypanosomatida</taxon>
        <taxon>Trypanosomatidae</taxon>
        <taxon>Trypanosoma</taxon>
        <taxon>Schizotrypanum</taxon>
    </lineage>
</organism>
<gene>
    <name evidence="2" type="ORF">MOQ_010253</name>
</gene>
<feature type="region of interest" description="Disordered" evidence="1">
    <location>
        <begin position="80"/>
        <end position="138"/>
    </location>
</feature>
<evidence type="ECO:0000313" key="2">
    <source>
        <dbReference type="EMBL" id="EKF26070.1"/>
    </source>
</evidence>